<gene>
    <name evidence="8" type="ORF">P2L57_22460</name>
</gene>
<dbReference type="Proteomes" id="UP001220022">
    <property type="component" value="Unassembled WGS sequence"/>
</dbReference>
<dbReference type="Gene3D" id="1.20.81.30">
    <property type="entry name" value="Type II secretion system (T2SS), domain F"/>
    <property type="match status" value="1"/>
</dbReference>
<comment type="subcellular location">
    <subcellularLocation>
        <location evidence="1">Cell membrane</location>
        <topology evidence="1">Multi-pass membrane protein</topology>
    </subcellularLocation>
</comment>
<dbReference type="InterPro" id="IPR042094">
    <property type="entry name" value="T2SS_GspF_sf"/>
</dbReference>
<evidence type="ECO:0000256" key="5">
    <source>
        <dbReference type="ARBA" id="ARBA00023136"/>
    </source>
</evidence>
<evidence type="ECO:0000313" key="9">
    <source>
        <dbReference type="Proteomes" id="UP001220022"/>
    </source>
</evidence>
<name>A0ABT5Z3H5_9ACTN</name>
<dbReference type="EMBL" id="JARHTQ010000015">
    <property type="protein sequence ID" value="MDF2258381.1"/>
    <property type="molecule type" value="Genomic_DNA"/>
</dbReference>
<accession>A0ABT5Z3H5</accession>
<protein>
    <submittedName>
        <fullName evidence="8">Type II secretion system F family protein</fullName>
    </submittedName>
</protein>
<keyword evidence="5 6" id="KW-0472">Membrane</keyword>
<dbReference type="RefSeq" id="WP_275817345.1">
    <property type="nucleotide sequence ID" value="NZ_BAAANM010000007.1"/>
</dbReference>
<evidence type="ECO:0000313" key="8">
    <source>
        <dbReference type="EMBL" id="MDF2258381.1"/>
    </source>
</evidence>
<reference evidence="8 9" key="1">
    <citation type="submission" date="2023-03" db="EMBL/GenBank/DDBJ databases">
        <title>Draft genome sequence of type strain Streptomyces ferralitis JCM 14344.</title>
        <authorList>
            <person name="Klaysubun C."/>
            <person name="Duangmal K."/>
        </authorList>
    </citation>
    <scope>NUCLEOTIDE SEQUENCE [LARGE SCALE GENOMIC DNA]</scope>
    <source>
        <strain evidence="8 9">JCM 14344</strain>
    </source>
</reference>
<keyword evidence="2" id="KW-1003">Cell membrane</keyword>
<sequence length="304" mass="32635">MNGFVALLGLCGLGVGVGLLVLFRAWRTSSNADQPAIRRWPGVREVRGRRHLGRWLALAGAVGLLIGAVTGWVVGGLLAAMAAWSLPRILGSTSGEQERTARIEGIAGWTEMLRDTLAAAAGLEQTILATARTAPKAIRPQIEELAERLERGERLAPSLRHLADDLADPSADLVIAALILASEHQARQLASLLGELAATARAQVEMRQRVEASRARTRTTMRVVVITTLSFASGLILLNPTFLRPYDSATGQLVLLVIGALFTVAFIWLRRMARLEEPDRFLTGWDAISSTAGRGDAAGQEVSP</sequence>
<feature type="transmembrane region" description="Helical" evidence="6">
    <location>
        <begin position="56"/>
        <end position="84"/>
    </location>
</feature>
<feature type="transmembrane region" description="Helical" evidence="6">
    <location>
        <begin position="249"/>
        <end position="269"/>
    </location>
</feature>
<keyword evidence="3 6" id="KW-0812">Transmembrane</keyword>
<evidence type="ECO:0000256" key="4">
    <source>
        <dbReference type="ARBA" id="ARBA00022989"/>
    </source>
</evidence>
<dbReference type="InterPro" id="IPR018076">
    <property type="entry name" value="T2SS_GspF_dom"/>
</dbReference>
<evidence type="ECO:0000256" key="1">
    <source>
        <dbReference type="ARBA" id="ARBA00004651"/>
    </source>
</evidence>
<keyword evidence="9" id="KW-1185">Reference proteome</keyword>
<dbReference type="PANTHER" id="PTHR35007:SF3">
    <property type="entry name" value="POSSIBLE CONSERVED ALANINE RICH MEMBRANE PROTEIN"/>
    <property type="match status" value="1"/>
</dbReference>
<evidence type="ECO:0000256" key="2">
    <source>
        <dbReference type="ARBA" id="ARBA00022475"/>
    </source>
</evidence>
<evidence type="ECO:0000256" key="6">
    <source>
        <dbReference type="SAM" id="Phobius"/>
    </source>
</evidence>
<proteinExistence type="predicted"/>
<keyword evidence="4 6" id="KW-1133">Transmembrane helix</keyword>
<dbReference type="PANTHER" id="PTHR35007">
    <property type="entry name" value="INTEGRAL MEMBRANE PROTEIN-RELATED"/>
    <property type="match status" value="1"/>
</dbReference>
<dbReference type="Pfam" id="PF00482">
    <property type="entry name" value="T2SSF"/>
    <property type="match status" value="1"/>
</dbReference>
<feature type="domain" description="Type II secretion system protein GspF" evidence="7">
    <location>
        <begin position="110"/>
        <end position="232"/>
    </location>
</feature>
<evidence type="ECO:0000256" key="3">
    <source>
        <dbReference type="ARBA" id="ARBA00022692"/>
    </source>
</evidence>
<feature type="transmembrane region" description="Helical" evidence="6">
    <location>
        <begin position="223"/>
        <end position="243"/>
    </location>
</feature>
<evidence type="ECO:0000259" key="7">
    <source>
        <dbReference type="Pfam" id="PF00482"/>
    </source>
</evidence>
<comment type="caution">
    <text evidence="8">The sequence shown here is derived from an EMBL/GenBank/DDBJ whole genome shotgun (WGS) entry which is preliminary data.</text>
</comment>
<organism evidence="8 9">
    <name type="scientific">Streptantibioticus ferralitis</name>
    <dbReference type="NCBI Taxonomy" id="236510"/>
    <lineage>
        <taxon>Bacteria</taxon>
        <taxon>Bacillati</taxon>
        <taxon>Actinomycetota</taxon>
        <taxon>Actinomycetes</taxon>
        <taxon>Kitasatosporales</taxon>
        <taxon>Streptomycetaceae</taxon>
        <taxon>Streptantibioticus</taxon>
    </lineage>
</organism>